<dbReference type="WBParaSite" id="Hba_13257">
    <property type="protein sequence ID" value="Hba_13257"/>
    <property type="gene ID" value="Hba_13257"/>
</dbReference>
<dbReference type="PANTHER" id="PTHR18934">
    <property type="entry name" value="ATP-DEPENDENT RNA HELICASE"/>
    <property type="match status" value="1"/>
</dbReference>
<evidence type="ECO:0000256" key="3">
    <source>
        <dbReference type="ARBA" id="ARBA00022806"/>
    </source>
</evidence>
<dbReference type="GO" id="GO:0003723">
    <property type="term" value="F:RNA binding"/>
    <property type="evidence" value="ECO:0007669"/>
    <property type="project" value="TreeGrafter"/>
</dbReference>
<keyword evidence="4" id="KW-0067">ATP-binding</keyword>
<sequence>MPTKEKDSVSHESFAADMGTASDSNQLIIVPGTKKRRATEDCPLPKKKDATGGKKSKNFAKEKEKEKITKKMKRQLAAVKQRKERKITEEELARCSQETSKLVHRKHPKVIKIESRQFPVTVHFEKRTPDNYMVSSFRKVCRIHESLPSGAILVFVSGQQEVRQLLKKLCLRYPINKRLDGEDLMETGVGEDIWDEDTDILEDNDDDWSLPLSSPPANSPPLYCLPLYSLLSTEKQKRVFQPPPEGARLYDPITGVSQFVVSRISQASADQRAGRAGRVVAGHAYRYASVKPVGITVCSTFFDFFDSTLQVVLLDFIIFSFGFPDRSNTFNNSTTINLYYLTCSFFIIVRTVLQMNPIACERMGIRSKAMMEVRRLRSQLTNIVNTSFKNENDIIMDQELPSPTDAQAQMLRYIAYYVLTNTLNHSLYMMVAGLADRIARRVDRAVAEEDVPKGAYQTLKLKDKSSKMASFRGRNLYEREFEDSSYRLLNKIMNLVKDFADTAVCPVLSKLSYNTTYKEVETWIHMANTLLYTYQRILRLSSNQFWCTVIYNDSLLDSLDVVLHVIPKFYSFLNYCIFECEFSKITKELQIIPELESKVTFLLDEFHTSEGLFQVRSSHLIDQFYNLVVDIFYSTSIFISVCHKAGIQIDVNKWVSKFMYVLNEKKIVTSFLDDYENNERDYVEKDMLKICEAQGLETLKQTEKMGLLKDLGNMNALSQPIRDAIDEITQIMPHISQCYAHLCLRHFGYDSAKVIEALLTHDASYPMDLRRLEGTDLTASRAVSISLPALSFENEANSTPVQHHGEEQRVFGRGGVNRRRQINRLPITGRIRLGNKHWDTEVALVLRILSIQEGENGKLRKGEKAYTNSEVLTRKCVGAIREIF</sequence>
<reference evidence="7" key="1">
    <citation type="submission" date="2016-11" db="UniProtKB">
        <authorList>
            <consortium name="WormBaseParasite"/>
        </authorList>
    </citation>
    <scope>IDENTIFICATION</scope>
</reference>
<name>A0A1I7X6R2_HETBA</name>
<keyword evidence="6" id="KW-1185">Reference proteome</keyword>
<dbReference type="Proteomes" id="UP000095283">
    <property type="component" value="Unplaced"/>
</dbReference>
<evidence type="ECO:0000256" key="2">
    <source>
        <dbReference type="ARBA" id="ARBA00022801"/>
    </source>
</evidence>
<evidence type="ECO:0000313" key="6">
    <source>
        <dbReference type="Proteomes" id="UP000095283"/>
    </source>
</evidence>
<dbReference type="CDD" id="cd18791">
    <property type="entry name" value="SF2_C_RHA"/>
    <property type="match status" value="1"/>
</dbReference>
<feature type="compositionally biased region" description="Basic and acidic residues" evidence="5">
    <location>
        <begin position="1"/>
        <end position="10"/>
    </location>
</feature>
<dbReference type="SUPFAM" id="SSF52540">
    <property type="entry name" value="P-loop containing nucleoside triphosphate hydrolases"/>
    <property type="match status" value="1"/>
</dbReference>
<dbReference type="PANTHER" id="PTHR18934:SF99">
    <property type="entry name" value="ATP-DEPENDENT RNA HELICASE DHX37-RELATED"/>
    <property type="match status" value="1"/>
</dbReference>
<organism evidence="6 7">
    <name type="scientific">Heterorhabditis bacteriophora</name>
    <name type="common">Entomopathogenic nematode worm</name>
    <dbReference type="NCBI Taxonomy" id="37862"/>
    <lineage>
        <taxon>Eukaryota</taxon>
        <taxon>Metazoa</taxon>
        <taxon>Ecdysozoa</taxon>
        <taxon>Nematoda</taxon>
        <taxon>Chromadorea</taxon>
        <taxon>Rhabditida</taxon>
        <taxon>Rhabditina</taxon>
        <taxon>Rhabditomorpha</taxon>
        <taxon>Strongyloidea</taxon>
        <taxon>Heterorhabditidae</taxon>
        <taxon>Heterorhabditis</taxon>
    </lineage>
</organism>
<dbReference type="GO" id="GO:0016787">
    <property type="term" value="F:hydrolase activity"/>
    <property type="evidence" value="ECO:0007669"/>
    <property type="project" value="UniProtKB-KW"/>
</dbReference>
<accession>A0A1I7X6R2</accession>
<keyword evidence="3" id="KW-0347">Helicase</keyword>
<dbReference type="InterPro" id="IPR027417">
    <property type="entry name" value="P-loop_NTPase"/>
</dbReference>
<evidence type="ECO:0000256" key="1">
    <source>
        <dbReference type="ARBA" id="ARBA00022741"/>
    </source>
</evidence>
<dbReference type="Gene3D" id="3.40.50.300">
    <property type="entry name" value="P-loop containing nucleotide triphosphate hydrolases"/>
    <property type="match status" value="2"/>
</dbReference>
<proteinExistence type="predicted"/>
<dbReference type="GO" id="GO:0005524">
    <property type="term" value="F:ATP binding"/>
    <property type="evidence" value="ECO:0007669"/>
    <property type="project" value="UniProtKB-KW"/>
</dbReference>
<dbReference type="GO" id="GO:0000462">
    <property type="term" value="P:maturation of SSU-rRNA from tricistronic rRNA transcript (SSU-rRNA, 5.8S rRNA, LSU-rRNA)"/>
    <property type="evidence" value="ECO:0007669"/>
    <property type="project" value="TreeGrafter"/>
</dbReference>
<dbReference type="GO" id="GO:0004386">
    <property type="term" value="F:helicase activity"/>
    <property type="evidence" value="ECO:0007669"/>
    <property type="project" value="UniProtKB-KW"/>
</dbReference>
<evidence type="ECO:0000313" key="7">
    <source>
        <dbReference type="WBParaSite" id="Hba_13257"/>
    </source>
</evidence>
<evidence type="ECO:0000256" key="5">
    <source>
        <dbReference type="SAM" id="MobiDB-lite"/>
    </source>
</evidence>
<keyword evidence="1" id="KW-0547">Nucleotide-binding</keyword>
<keyword evidence="2" id="KW-0378">Hydrolase</keyword>
<protein>
    <submittedName>
        <fullName evidence="7">Ribosomal_L7Ae domain-containing protein</fullName>
    </submittedName>
</protein>
<feature type="compositionally biased region" description="Basic and acidic residues" evidence="5">
    <location>
        <begin position="38"/>
        <end position="52"/>
    </location>
</feature>
<feature type="region of interest" description="Disordered" evidence="5">
    <location>
        <begin position="1"/>
        <end position="61"/>
    </location>
</feature>
<dbReference type="Gene3D" id="1.10.8.10">
    <property type="entry name" value="DNA helicase RuvA subunit, C-terminal domain"/>
    <property type="match status" value="1"/>
</dbReference>
<dbReference type="GO" id="GO:0005730">
    <property type="term" value="C:nucleolus"/>
    <property type="evidence" value="ECO:0007669"/>
    <property type="project" value="TreeGrafter"/>
</dbReference>
<dbReference type="AlphaFoldDB" id="A0A1I7X6R2"/>
<evidence type="ECO:0000256" key="4">
    <source>
        <dbReference type="ARBA" id="ARBA00022840"/>
    </source>
</evidence>